<dbReference type="Pfam" id="PF25210">
    <property type="entry name" value="Kelch_FKB95"/>
    <property type="match status" value="1"/>
</dbReference>
<dbReference type="EMBL" id="LRBV02000005">
    <property type="status" value="NOT_ANNOTATED_CDS"/>
    <property type="molecule type" value="Genomic_DNA"/>
</dbReference>
<dbReference type="PANTHER" id="PTHR46344">
    <property type="entry name" value="OS02G0202900 PROTEIN"/>
    <property type="match status" value="1"/>
</dbReference>
<dbReference type="Gene3D" id="2.120.10.80">
    <property type="entry name" value="Kelch-type beta propeller"/>
    <property type="match status" value="1"/>
</dbReference>
<reference evidence="4 5" key="1">
    <citation type="journal article" date="2016" name="G3 (Bethesda)">
        <title>First Draft Assembly and Annotation of the Genome of a California Endemic Oak Quercus lobata Nee (Fagaceae).</title>
        <authorList>
            <person name="Sork V.L."/>
            <person name="Fitz-Gibbon S.T."/>
            <person name="Puiu D."/>
            <person name="Crepeau M."/>
            <person name="Gugger P.F."/>
            <person name="Sherman R."/>
            <person name="Stevens K."/>
            <person name="Langley C.H."/>
            <person name="Pellegrini M."/>
            <person name="Salzberg S.L."/>
        </authorList>
    </citation>
    <scope>NUCLEOTIDE SEQUENCE [LARGE SCALE GENOMIC DNA]</scope>
    <source>
        <strain evidence="4 5">cv. SW786</strain>
    </source>
</reference>
<dbReference type="InParanoid" id="A0A7N2LSB4"/>
<accession>A0A7N2LSB4</accession>
<dbReference type="RefSeq" id="XP_030972921.1">
    <property type="nucleotide sequence ID" value="XM_031117061.1"/>
</dbReference>
<evidence type="ECO:0000313" key="4">
    <source>
        <dbReference type="EnsemblPlants" id="QL05p053761:mrna"/>
    </source>
</evidence>
<dbReference type="InterPro" id="IPR057499">
    <property type="entry name" value="Kelch_FKB95"/>
</dbReference>
<dbReference type="KEGG" id="qlo:115992820"/>
<dbReference type="InterPro" id="IPR015915">
    <property type="entry name" value="Kelch-typ_b-propeller"/>
</dbReference>
<evidence type="ECO:0000256" key="2">
    <source>
        <dbReference type="ARBA" id="ARBA00022737"/>
    </source>
</evidence>
<dbReference type="EnsemblPlants" id="QL05p053761:mrna">
    <property type="protein sequence ID" value="QL05p053761:mrna"/>
    <property type="gene ID" value="QL05p053761"/>
</dbReference>
<sequence length="511" mass="57655">MERGKTRSSRSAMWRPKSNDGFELVFSGYGSDSTFSSQFLDRRSGVETQWYVIKVPYPDSNPDPEPKPDPEPDFVSYFTSSKPKKAKGVHHPGRLNPISVADHLYENKHSAVLARTHLYSFGNVRSSIDVDCLIPHKEVSTLDVNCVADGWKFVPPMASPRYCPHTVVLDGKLYVFGGFETASSLHGSGWMEVFDPNTKKWTSLPNPPTEISEHEMIYGVVEPKKVIFLSDLRYPYAFQTYDVKSKAWTARRSAVPFEIFSNGVHPRATTVGNTLFWVSLVWDSFENLDGCCVHAYRMDDGSDSGDVYFKGSFDIDRMVELDNGVTAKYPPGGLHHIGGHKFCFLLTTLNYEHGKTSSYVNCLILDISPTCDEDGEGHNKLNISILSNHKYSVPSYFTLLDSLLLNGGLYTSKKKNPKSSNETSVMFNSSQDEIQRSHIDDNNNILKNTKHAIITLQGVLEGKHDQIIDEALHQYKVSSDIWWSSLYKKIEGLVAMSKLAHDRRQQSEYDF</sequence>
<evidence type="ECO:0000259" key="3">
    <source>
        <dbReference type="Pfam" id="PF25210"/>
    </source>
</evidence>
<evidence type="ECO:0000256" key="1">
    <source>
        <dbReference type="ARBA" id="ARBA00022441"/>
    </source>
</evidence>
<dbReference type="AlphaFoldDB" id="A0A7N2LSB4"/>
<dbReference type="SUPFAM" id="SSF117281">
    <property type="entry name" value="Kelch motif"/>
    <property type="match status" value="1"/>
</dbReference>
<evidence type="ECO:0000313" key="5">
    <source>
        <dbReference type="Proteomes" id="UP000594261"/>
    </source>
</evidence>
<keyword evidence="5" id="KW-1185">Reference proteome</keyword>
<reference evidence="4" key="2">
    <citation type="submission" date="2021-01" db="UniProtKB">
        <authorList>
            <consortium name="EnsemblPlants"/>
        </authorList>
    </citation>
    <scope>IDENTIFICATION</scope>
</reference>
<feature type="domain" description="FKB95-like N-terminal Kelch" evidence="3">
    <location>
        <begin position="90"/>
        <end position="282"/>
    </location>
</feature>
<proteinExistence type="predicted"/>
<dbReference type="PANTHER" id="PTHR46344:SF27">
    <property type="entry name" value="KELCH REPEAT SUPERFAMILY PROTEIN"/>
    <property type="match status" value="1"/>
</dbReference>
<keyword evidence="1" id="KW-0880">Kelch repeat</keyword>
<dbReference type="OrthoDB" id="6500128at2759"/>
<organism evidence="4 5">
    <name type="scientific">Quercus lobata</name>
    <name type="common">Valley oak</name>
    <dbReference type="NCBI Taxonomy" id="97700"/>
    <lineage>
        <taxon>Eukaryota</taxon>
        <taxon>Viridiplantae</taxon>
        <taxon>Streptophyta</taxon>
        <taxon>Embryophyta</taxon>
        <taxon>Tracheophyta</taxon>
        <taxon>Spermatophyta</taxon>
        <taxon>Magnoliopsida</taxon>
        <taxon>eudicotyledons</taxon>
        <taxon>Gunneridae</taxon>
        <taxon>Pentapetalae</taxon>
        <taxon>rosids</taxon>
        <taxon>fabids</taxon>
        <taxon>Fagales</taxon>
        <taxon>Fagaceae</taxon>
        <taxon>Quercus</taxon>
    </lineage>
</organism>
<protein>
    <recommendedName>
        <fullName evidence="3">FKB95-like N-terminal Kelch domain-containing protein</fullName>
    </recommendedName>
</protein>
<dbReference type="Proteomes" id="UP000594261">
    <property type="component" value="Chromosome 5"/>
</dbReference>
<name>A0A7N2LSB4_QUELO</name>
<dbReference type="Gramene" id="QL05p053761:mrna">
    <property type="protein sequence ID" value="QL05p053761:mrna"/>
    <property type="gene ID" value="QL05p053761"/>
</dbReference>
<keyword evidence="2" id="KW-0677">Repeat</keyword>
<gene>
    <name evidence="4" type="primary">LOC115992820</name>
</gene>
<dbReference type="GeneID" id="115992820"/>